<accession>A0A6P1NM15</accession>
<organism evidence="2 3">
    <name type="scientific">Pseudarthrobacter psychrotolerans</name>
    <dbReference type="NCBI Taxonomy" id="2697569"/>
    <lineage>
        <taxon>Bacteria</taxon>
        <taxon>Bacillati</taxon>
        <taxon>Actinomycetota</taxon>
        <taxon>Actinomycetes</taxon>
        <taxon>Micrococcales</taxon>
        <taxon>Micrococcaceae</taxon>
        <taxon>Pseudarthrobacter</taxon>
    </lineage>
</organism>
<protein>
    <submittedName>
        <fullName evidence="2">Uncharacterized protein</fullName>
    </submittedName>
</protein>
<dbReference type="EMBL" id="CP047898">
    <property type="protein sequence ID" value="QHK18592.1"/>
    <property type="molecule type" value="Genomic_DNA"/>
</dbReference>
<sequence length="235" mass="26257">MEDLVLPSRTCPKCHGPLPESRDKRSIYCRTECVQTAKSRRRRGLPVADPVPAETALRLARRVASLAEEVRGATAGMYRVRESRDKYKARVRSLEAAVDTERRRAVAVVAEQAAKTAALREEITDLRRQLAAAGERDGVRAAAADPAVVGKLRARLADGNAAYAQLAAKQKQLRTAYDQTMHQTKAAAQVYKSWDRLCQKLYQSTKGRTLAEADQRTLQQWASWRNEQQKKAGKK</sequence>
<dbReference type="AlphaFoldDB" id="A0A6P1NM15"/>
<proteinExistence type="predicted"/>
<dbReference type="KEGG" id="psey:GU243_01025"/>
<keyword evidence="3" id="KW-1185">Reference proteome</keyword>
<evidence type="ECO:0000313" key="3">
    <source>
        <dbReference type="Proteomes" id="UP000464186"/>
    </source>
</evidence>
<keyword evidence="1" id="KW-0175">Coiled coil</keyword>
<gene>
    <name evidence="2" type="ORF">GU243_01025</name>
</gene>
<reference evidence="2 3" key="1">
    <citation type="submission" date="2020-01" db="EMBL/GenBank/DDBJ databases">
        <title>Pseudarthrobacter psychrotolerans sp. nov., isolated from antarctic soil.</title>
        <authorList>
            <person name="Shin Y."/>
            <person name="Park W."/>
        </authorList>
    </citation>
    <scope>NUCLEOTIDE SEQUENCE [LARGE SCALE GENOMIC DNA]</scope>
    <source>
        <strain evidence="2 3">YJ56</strain>
    </source>
</reference>
<name>A0A6P1NM15_9MICC</name>
<dbReference type="Proteomes" id="UP000464186">
    <property type="component" value="Chromosome"/>
</dbReference>
<evidence type="ECO:0000256" key="1">
    <source>
        <dbReference type="SAM" id="Coils"/>
    </source>
</evidence>
<evidence type="ECO:0000313" key="2">
    <source>
        <dbReference type="EMBL" id="QHK18592.1"/>
    </source>
</evidence>
<feature type="coiled-coil region" evidence="1">
    <location>
        <begin position="84"/>
        <end position="136"/>
    </location>
</feature>